<gene>
    <name evidence="1" type="ORF">OESDEN_12024</name>
</gene>
<proteinExistence type="predicted"/>
<reference evidence="1 2" key="1">
    <citation type="submission" date="2014-03" db="EMBL/GenBank/DDBJ databases">
        <title>Draft genome of the hookworm Oesophagostomum dentatum.</title>
        <authorList>
            <person name="Mitreva M."/>
        </authorList>
    </citation>
    <scope>NUCLEOTIDE SEQUENCE [LARGE SCALE GENOMIC DNA]</scope>
    <source>
        <strain evidence="1 2">OD-Hann</strain>
    </source>
</reference>
<sequence>MKMITTISLMYDLFAGQDIDLMSYVTLGRRSTSLK</sequence>
<organism evidence="1 2">
    <name type="scientific">Oesophagostomum dentatum</name>
    <name type="common">Nodular worm</name>
    <dbReference type="NCBI Taxonomy" id="61180"/>
    <lineage>
        <taxon>Eukaryota</taxon>
        <taxon>Metazoa</taxon>
        <taxon>Ecdysozoa</taxon>
        <taxon>Nematoda</taxon>
        <taxon>Chromadorea</taxon>
        <taxon>Rhabditida</taxon>
        <taxon>Rhabditina</taxon>
        <taxon>Rhabditomorpha</taxon>
        <taxon>Strongyloidea</taxon>
        <taxon>Strongylidae</taxon>
        <taxon>Oesophagostomum</taxon>
    </lineage>
</organism>
<evidence type="ECO:0000313" key="2">
    <source>
        <dbReference type="Proteomes" id="UP000053660"/>
    </source>
</evidence>
<keyword evidence="2" id="KW-1185">Reference proteome</keyword>
<protein>
    <submittedName>
        <fullName evidence="1">Uncharacterized protein</fullName>
    </submittedName>
</protein>
<dbReference type="AlphaFoldDB" id="A0A0B1SYF5"/>
<dbReference type="EMBL" id="KN556296">
    <property type="protein sequence ID" value="KHJ88185.1"/>
    <property type="molecule type" value="Genomic_DNA"/>
</dbReference>
<name>A0A0B1SYF5_OESDE</name>
<dbReference type="Proteomes" id="UP000053660">
    <property type="component" value="Unassembled WGS sequence"/>
</dbReference>
<evidence type="ECO:0000313" key="1">
    <source>
        <dbReference type="EMBL" id="KHJ88185.1"/>
    </source>
</evidence>
<accession>A0A0B1SYF5</accession>